<keyword evidence="4" id="KW-1185">Reference proteome</keyword>
<dbReference type="Proteomes" id="UP001362999">
    <property type="component" value="Unassembled WGS sequence"/>
</dbReference>
<accession>A0AAW0D1G0</accession>
<proteinExistence type="predicted"/>
<feature type="compositionally biased region" description="Polar residues" evidence="1">
    <location>
        <begin position="205"/>
        <end position="238"/>
    </location>
</feature>
<comment type="caution">
    <text evidence="3">The sequence shown here is derived from an EMBL/GenBank/DDBJ whole genome shotgun (WGS) entry which is preliminary data.</text>
</comment>
<evidence type="ECO:0000256" key="2">
    <source>
        <dbReference type="SAM" id="SignalP"/>
    </source>
</evidence>
<feature type="signal peptide" evidence="2">
    <location>
        <begin position="1"/>
        <end position="21"/>
    </location>
</feature>
<feature type="region of interest" description="Disordered" evidence="1">
    <location>
        <begin position="186"/>
        <end position="260"/>
    </location>
</feature>
<reference evidence="3 4" key="1">
    <citation type="journal article" date="2024" name="J Genomics">
        <title>Draft genome sequencing and assembly of Favolaschia claudopus CIRM-BRFM 2984 isolated from oak limbs.</title>
        <authorList>
            <person name="Navarro D."/>
            <person name="Drula E."/>
            <person name="Chaduli D."/>
            <person name="Cazenave R."/>
            <person name="Ahrendt S."/>
            <person name="Wang J."/>
            <person name="Lipzen A."/>
            <person name="Daum C."/>
            <person name="Barry K."/>
            <person name="Grigoriev I.V."/>
            <person name="Favel A."/>
            <person name="Rosso M.N."/>
            <person name="Martin F."/>
        </authorList>
    </citation>
    <scope>NUCLEOTIDE SEQUENCE [LARGE SCALE GENOMIC DNA]</scope>
    <source>
        <strain evidence="3 4">CIRM-BRFM 2984</strain>
    </source>
</reference>
<dbReference type="AlphaFoldDB" id="A0AAW0D1G0"/>
<name>A0AAW0D1G0_9AGAR</name>
<evidence type="ECO:0000313" key="4">
    <source>
        <dbReference type="Proteomes" id="UP001362999"/>
    </source>
</evidence>
<feature type="chain" id="PRO_5043586747" evidence="2">
    <location>
        <begin position="22"/>
        <end position="393"/>
    </location>
</feature>
<evidence type="ECO:0000313" key="3">
    <source>
        <dbReference type="EMBL" id="KAK7045077.1"/>
    </source>
</evidence>
<evidence type="ECO:0000256" key="1">
    <source>
        <dbReference type="SAM" id="MobiDB-lite"/>
    </source>
</evidence>
<dbReference type="EMBL" id="JAWWNJ010000011">
    <property type="protein sequence ID" value="KAK7045077.1"/>
    <property type="molecule type" value="Genomic_DNA"/>
</dbReference>
<keyword evidence="2" id="KW-0732">Signal</keyword>
<sequence length="393" mass="43669">MESMFALLCCVLGLMILSVATQQFVVSVRLPLSDSWNRSLLILDAARDSWRNGLSRCRWWCRIRKAKSRASSSTTPDTACTQVCSTSLQTRSTVALARPPRKLQPSIPFAPSHISLASSPSPLNLNASLKTYRYVPSRATPWPPREVATHGYTANGISSRYTSSHSHLRKASESLLGPSFLRVPVFSPEDSDSPRKRESSPRLPSPTQSASRTTTVRSETLSAPSTIFSSKLSGSTFADPSPDVLPPPPSEHSSGVTPMQMDSPAFLLEEREKSQIIDLSTSNIDTIEPEPMEVDQDIVYCTPTKCTYPHFQPYSYHNCTADMNSLLGRMKEFSPPSQYAVYYDELKEIRAQWEAGGWDFDPDSESARVAAWEGVPMEVDYDERVDGELEDDE</sequence>
<gene>
    <name evidence="3" type="ORF">R3P38DRAFT_3433695</name>
</gene>
<organism evidence="3 4">
    <name type="scientific">Favolaschia claudopus</name>
    <dbReference type="NCBI Taxonomy" id="2862362"/>
    <lineage>
        <taxon>Eukaryota</taxon>
        <taxon>Fungi</taxon>
        <taxon>Dikarya</taxon>
        <taxon>Basidiomycota</taxon>
        <taxon>Agaricomycotina</taxon>
        <taxon>Agaricomycetes</taxon>
        <taxon>Agaricomycetidae</taxon>
        <taxon>Agaricales</taxon>
        <taxon>Marasmiineae</taxon>
        <taxon>Mycenaceae</taxon>
        <taxon>Favolaschia</taxon>
    </lineage>
</organism>
<protein>
    <submittedName>
        <fullName evidence="3">Uncharacterized protein</fullName>
    </submittedName>
</protein>